<sequence length="368" mass="41321">MKVQLTKRQQQVLRATIQYYIATAEPVGSKALAQEYQLPISPATIRNVMGVLEKSGLLYQPHISAGRVPSDSGYRIYVDELMRPASQMVQRVEQVLTERLRPMQWGFEAMLRHAAQVLATLSGCVALITMPRAPATTIRHLQLVQIEAQRVMLIVVTDTYEIQSVLVDLPEFSESEPEAGENLDRELQILSNFLNHQFTGCTLGDLATLDWQTIEQQFRHYTDFLQALLRDLTQRNAALQSNQILIGGLAEVLRQPEFAELHQAQTIIHLLEENQDQLLPLIWEWTDVASFGGVPQQSRQRVSIRIGAENPLEPIQTCALISSTYQKGKIPVGSVGILGPTRMAYEEIIAMVEVMADYLTECLSQGTL</sequence>
<reference evidence="7" key="1">
    <citation type="submission" date="2019-12" db="EMBL/GenBank/DDBJ databases">
        <title>High-Quality draft genome sequences of three cyanobacteria isolated from the limestone walls of the Old Cathedral of Coimbra.</title>
        <authorList>
            <person name="Tiago I."/>
            <person name="Soares F."/>
            <person name="Portugal A."/>
        </authorList>
    </citation>
    <scope>NUCLEOTIDE SEQUENCE [LARGE SCALE GENOMIC DNA]</scope>
    <source>
        <strain evidence="7">C</strain>
    </source>
</reference>
<dbReference type="SUPFAM" id="SSF55781">
    <property type="entry name" value="GAF domain-like"/>
    <property type="match status" value="1"/>
</dbReference>
<dbReference type="PANTHER" id="PTHR34824:SF1">
    <property type="entry name" value="HEAT-INDUCIBLE TRANSCRIPTION REPRESSOR HRCA"/>
    <property type="match status" value="1"/>
</dbReference>
<evidence type="ECO:0000256" key="5">
    <source>
        <dbReference type="HAMAP-Rule" id="MF_00081"/>
    </source>
</evidence>
<keyword evidence="3 5" id="KW-0346">Stress response</keyword>
<dbReference type="Gene3D" id="3.30.390.60">
    <property type="entry name" value="Heat-inducible transcription repressor hrca homolog, domain 3"/>
    <property type="match status" value="1"/>
</dbReference>
<evidence type="ECO:0000313" key="7">
    <source>
        <dbReference type="EMBL" id="NCJ07513.1"/>
    </source>
</evidence>
<evidence type="ECO:0000313" key="8">
    <source>
        <dbReference type="Proteomes" id="UP000607397"/>
    </source>
</evidence>
<feature type="domain" description="Heat-inducible transcription repressor HrcA C-terminal" evidence="6">
    <location>
        <begin position="108"/>
        <end position="349"/>
    </location>
</feature>
<evidence type="ECO:0000256" key="4">
    <source>
        <dbReference type="ARBA" id="ARBA00023163"/>
    </source>
</evidence>
<accession>A0A8K2A0J4</accession>
<dbReference type="InterPro" id="IPR029016">
    <property type="entry name" value="GAF-like_dom_sf"/>
</dbReference>
<evidence type="ECO:0000256" key="1">
    <source>
        <dbReference type="ARBA" id="ARBA00022491"/>
    </source>
</evidence>
<keyword evidence="8" id="KW-1185">Reference proteome</keyword>
<keyword evidence="2 5" id="KW-0805">Transcription regulation</keyword>
<dbReference type="EMBL" id="WVIC01000027">
    <property type="protein sequence ID" value="NCJ07513.1"/>
    <property type="molecule type" value="Genomic_DNA"/>
</dbReference>
<evidence type="ECO:0000256" key="3">
    <source>
        <dbReference type="ARBA" id="ARBA00023016"/>
    </source>
</evidence>
<dbReference type="RefSeq" id="WP_161825992.1">
    <property type="nucleotide sequence ID" value="NZ_WVIC01000027.1"/>
</dbReference>
<dbReference type="Gene3D" id="3.30.450.40">
    <property type="match status" value="1"/>
</dbReference>
<dbReference type="GO" id="GO:0003677">
    <property type="term" value="F:DNA binding"/>
    <property type="evidence" value="ECO:0007669"/>
    <property type="project" value="InterPro"/>
</dbReference>
<dbReference type="InterPro" id="IPR002571">
    <property type="entry name" value="HrcA"/>
</dbReference>
<evidence type="ECO:0000259" key="6">
    <source>
        <dbReference type="Pfam" id="PF01628"/>
    </source>
</evidence>
<name>A0A8K2A0J4_9CYAN</name>
<dbReference type="InterPro" id="IPR023120">
    <property type="entry name" value="WHTH_transcript_rep_HrcA_IDD"/>
</dbReference>
<dbReference type="Gene3D" id="1.10.10.10">
    <property type="entry name" value="Winged helix-like DNA-binding domain superfamily/Winged helix DNA-binding domain"/>
    <property type="match status" value="1"/>
</dbReference>
<comment type="similarity">
    <text evidence="5">Belongs to the HrcA family.</text>
</comment>
<proteinExistence type="inferred from homology"/>
<keyword evidence="1 5" id="KW-0678">Repressor</keyword>
<dbReference type="GO" id="GO:0045892">
    <property type="term" value="P:negative regulation of DNA-templated transcription"/>
    <property type="evidence" value="ECO:0007669"/>
    <property type="project" value="UniProtKB-UniRule"/>
</dbReference>
<protein>
    <recommendedName>
        <fullName evidence="5">Heat-inducible transcription repressor HrcA</fullName>
    </recommendedName>
</protein>
<gene>
    <name evidence="5 7" type="primary">hrcA</name>
    <name evidence="7" type="ORF">GS597_13545</name>
</gene>
<comment type="caution">
    <text evidence="7">The sequence shown here is derived from an EMBL/GenBank/DDBJ whole genome shotgun (WGS) entry which is preliminary data.</text>
</comment>
<dbReference type="PANTHER" id="PTHR34824">
    <property type="entry name" value="HEAT-INDUCIBLE TRANSCRIPTION REPRESSOR HRCA"/>
    <property type="match status" value="1"/>
</dbReference>
<evidence type="ECO:0000256" key="2">
    <source>
        <dbReference type="ARBA" id="ARBA00023015"/>
    </source>
</evidence>
<dbReference type="PIRSF" id="PIRSF005485">
    <property type="entry name" value="HrcA"/>
    <property type="match status" value="1"/>
</dbReference>
<dbReference type="AlphaFoldDB" id="A0A8K2A0J4"/>
<keyword evidence="4 5" id="KW-0804">Transcription</keyword>
<comment type="function">
    <text evidence="5">Negative regulator of class I heat shock genes (grpE-dnaK-dnaJ and groELS operons). Prevents heat-shock induction of these operons.</text>
</comment>
<dbReference type="SUPFAM" id="SSF46785">
    <property type="entry name" value="Winged helix' DNA-binding domain"/>
    <property type="match status" value="1"/>
</dbReference>
<dbReference type="InterPro" id="IPR036390">
    <property type="entry name" value="WH_DNA-bd_sf"/>
</dbReference>
<dbReference type="Pfam" id="PF01628">
    <property type="entry name" value="HrcA"/>
    <property type="match status" value="1"/>
</dbReference>
<dbReference type="Proteomes" id="UP000607397">
    <property type="component" value="Unassembled WGS sequence"/>
</dbReference>
<dbReference type="NCBIfam" id="TIGR00331">
    <property type="entry name" value="hrcA"/>
    <property type="match status" value="1"/>
</dbReference>
<dbReference type="InterPro" id="IPR021153">
    <property type="entry name" value="HrcA_C"/>
</dbReference>
<dbReference type="HAMAP" id="MF_00081">
    <property type="entry name" value="HrcA"/>
    <property type="match status" value="1"/>
</dbReference>
<organism evidence="7 8">
    <name type="scientific">Petrachloros mirabilis ULC683</name>
    <dbReference type="NCBI Taxonomy" id="2781853"/>
    <lineage>
        <taxon>Bacteria</taxon>
        <taxon>Bacillati</taxon>
        <taxon>Cyanobacteriota</taxon>
        <taxon>Cyanophyceae</taxon>
        <taxon>Synechococcales</taxon>
        <taxon>Petrachlorosaceae</taxon>
        <taxon>Petrachloros</taxon>
        <taxon>Petrachloros mirabilis</taxon>
    </lineage>
</organism>
<dbReference type="InterPro" id="IPR036388">
    <property type="entry name" value="WH-like_DNA-bd_sf"/>
</dbReference>